<dbReference type="PANTHER" id="PTHR30616">
    <property type="entry name" value="UNCHARACTERIZED PROTEIN YFIH"/>
    <property type="match status" value="1"/>
</dbReference>
<evidence type="ECO:0000256" key="4">
    <source>
        <dbReference type="ARBA" id="ARBA00022679"/>
    </source>
</evidence>
<dbReference type="GO" id="GO:0016787">
    <property type="term" value="F:hydrolase activity"/>
    <property type="evidence" value="ECO:0007669"/>
    <property type="project" value="UniProtKB-KW"/>
</dbReference>
<organism evidence="12 13">
    <name type="scientific">Auraticoccus cholistanensis</name>
    <dbReference type="NCBI Taxonomy" id="2656650"/>
    <lineage>
        <taxon>Bacteria</taxon>
        <taxon>Bacillati</taxon>
        <taxon>Actinomycetota</taxon>
        <taxon>Actinomycetes</taxon>
        <taxon>Propionibacteriales</taxon>
        <taxon>Propionibacteriaceae</taxon>
        <taxon>Auraticoccus</taxon>
    </lineage>
</organism>
<dbReference type="EMBL" id="WPCU01000010">
    <property type="protein sequence ID" value="MVA77290.1"/>
    <property type="molecule type" value="Genomic_DNA"/>
</dbReference>
<evidence type="ECO:0000313" key="12">
    <source>
        <dbReference type="EMBL" id="MVA77290.1"/>
    </source>
</evidence>
<evidence type="ECO:0000256" key="5">
    <source>
        <dbReference type="ARBA" id="ARBA00022723"/>
    </source>
</evidence>
<comment type="catalytic activity">
    <reaction evidence="9">
        <text>adenosine + H2O + H(+) = inosine + NH4(+)</text>
        <dbReference type="Rhea" id="RHEA:24408"/>
        <dbReference type="ChEBI" id="CHEBI:15377"/>
        <dbReference type="ChEBI" id="CHEBI:15378"/>
        <dbReference type="ChEBI" id="CHEBI:16335"/>
        <dbReference type="ChEBI" id="CHEBI:17596"/>
        <dbReference type="ChEBI" id="CHEBI:28938"/>
        <dbReference type="EC" id="3.5.4.4"/>
    </reaction>
    <physiologicalReaction direction="left-to-right" evidence="9">
        <dbReference type="Rhea" id="RHEA:24409"/>
    </physiologicalReaction>
</comment>
<protein>
    <submittedName>
        <fullName evidence="12">Laccase domain-containing protein</fullName>
    </submittedName>
</protein>
<accession>A0A6A9V1J9</accession>
<keyword evidence="5" id="KW-0479">Metal-binding</keyword>
<evidence type="ECO:0000256" key="10">
    <source>
        <dbReference type="ARBA" id="ARBA00048968"/>
    </source>
</evidence>
<keyword evidence="13" id="KW-1185">Reference proteome</keyword>
<gene>
    <name evidence="12" type="ORF">GC722_14845</name>
</gene>
<evidence type="ECO:0000256" key="3">
    <source>
        <dbReference type="ARBA" id="ARBA00007353"/>
    </source>
</evidence>
<dbReference type="SUPFAM" id="SSF64438">
    <property type="entry name" value="CNF1/YfiH-like putative cysteine hydrolases"/>
    <property type="match status" value="1"/>
</dbReference>
<keyword evidence="8" id="KW-0186">Copper</keyword>
<evidence type="ECO:0000256" key="8">
    <source>
        <dbReference type="ARBA" id="ARBA00023008"/>
    </source>
</evidence>
<dbReference type="Proteomes" id="UP000435304">
    <property type="component" value="Unassembled WGS sequence"/>
</dbReference>
<name>A0A6A9V1J9_9ACTN</name>
<comment type="function">
    <text evidence="2">Purine nucleoside enzyme that catalyzes the phosphorolysis of adenosine and inosine nucleosides, yielding D-ribose 1-phosphate and the respective free bases, adenine and hypoxanthine. Also catalyzes the phosphorolysis of S-methyl-5'-thioadenosine into adenine and S-methyl-5-thio-alpha-D-ribose 1-phosphate. Also has adenosine deaminase activity.</text>
</comment>
<dbReference type="GO" id="GO:0017061">
    <property type="term" value="F:S-methyl-5-thioadenosine phosphorylase activity"/>
    <property type="evidence" value="ECO:0007669"/>
    <property type="project" value="UniProtKB-EC"/>
</dbReference>
<comment type="catalytic activity">
    <reaction evidence="10">
        <text>adenosine + phosphate = alpha-D-ribose 1-phosphate + adenine</text>
        <dbReference type="Rhea" id="RHEA:27642"/>
        <dbReference type="ChEBI" id="CHEBI:16335"/>
        <dbReference type="ChEBI" id="CHEBI:16708"/>
        <dbReference type="ChEBI" id="CHEBI:43474"/>
        <dbReference type="ChEBI" id="CHEBI:57720"/>
        <dbReference type="EC" id="2.4.2.1"/>
    </reaction>
    <physiologicalReaction direction="left-to-right" evidence="10">
        <dbReference type="Rhea" id="RHEA:27643"/>
    </physiologicalReaction>
</comment>
<evidence type="ECO:0000256" key="6">
    <source>
        <dbReference type="ARBA" id="ARBA00022801"/>
    </source>
</evidence>
<comment type="catalytic activity">
    <reaction evidence="11">
        <text>S-methyl-5'-thioadenosine + phosphate = 5-(methylsulfanyl)-alpha-D-ribose 1-phosphate + adenine</text>
        <dbReference type="Rhea" id="RHEA:11852"/>
        <dbReference type="ChEBI" id="CHEBI:16708"/>
        <dbReference type="ChEBI" id="CHEBI:17509"/>
        <dbReference type="ChEBI" id="CHEBI:43474"/>
        <dbReference type="ChEBI" id="CHEBI:58533"/>
        <dbReference type="EC" id="2.4.2.28"/>
    </reaction>
    <physiologicalReaction direction="left-to-right" evidence="11">
        <dbReference type="Rhea" id="RHEA:11853"/>
    </physiologicalReaction>
</comment>
<comment type="catalytic activity">
    <reaction evidence="1">
        <text>inosine + phosphate = alpha-D-ribose 1-phosphate + hypoxanthine</text>
        <dbReference type="Rhea" id="RHEA:27646"/>
        <dbReference type="ChEBI" id="CHEBI:17368"/>
        <dbReference type="ChEBI" id="CHEBI:17596"/>
        <dbReference type="ChEBI" id="CHEBI:43474"/>
        <dbReference type="ChEBI" id="CHEBI:57720"/>
        <dbReference type="EC" id="2.4.2.1"/>
    </reaction>
    <physiologicalReaction direction="left-to-right" evidence="1">
        <dbReference type="Rhea" id="RHEA:27647"/>
    </physiologicalReaction>
</comment>
<evidence type="ECO:0000256" key="9">
    <source>
        <dbReference type="ARBA" id="ARBA00047989"/>
    </source>
</evidence>
<dbReference type="Pfam" id="PF02578">
    <property type="entry name" value="Cu-oxidase_4"/>
    <property type="match status" value="1"/>
</dbReference>
<dbReference type="GO" id="GO:0005507">
    <property type="term" value="F:copper ion binding"/>
    <property type="evidence" value="ECO:0007669"/>
    <property type="project" value="TreeGrafter"/>
</dbReference>
<comment type="similarity">
    <text evidence="3">Belongs to the purine nucleoside phosphorylase YfiH/LACC1 family.</text>
</comment>
<reference evidence="12 13" key="1">
    <citation type="submission" date="2019-12" db="EMBL/GenBank/DDBJ databases">
        <title>Auraticoccus cholistani sp. nov., an actinomycete isolated from soil of Cholistan desert.</title>
        <authorList>
            <person name="Cheema M.T."/>
        </authorList>
    </citation>
    <scope>NUCLEOTIDE SEQUENCE [LARGE SCALE GENOMIC DNA]</scope>
    <source>
        <strain evidence="12 13">F435</strain>
    </source>
</reference>
<dbReference type="PANTHER" id="PTHR30616:SF2">
    <property type="entry name" value="PURINE NUCLEOSIDE PHOSPHORYLASE LACC1"/>
    <property type="match status" value="1"/>
</dbReference>
<evidence type="ECO:0000256" key="11">
    <source>
        <dbReference type="ARBA" id="ARBA00049893"/>
    </source>
</evidence>
<dbReference type="InterPro" id="IPR003730">
    <property type="entry name" value="Cu_polyphenol_OxRdtase"/>
</dbReference>
<dbReference type="CDD" id="cd16833">
    <property type="entry name" value="YfiH"/>
    <property type="match status" value="1"/>
</dbReference>
<dbReference type="InterPro" id="IPR038371">
    <property type="entry name" value="Cu_polyphenol_OxRdtase_sf"/>
</dbReference>
<dbReference type="InterPro" id="IPR011324">
    <property type="entry name" value="Cytotoxic_necrot_fac-like_cat"/>
</dbReference>
<dbReference type="AlphaFoldDB" id="A0A6A9V1J9"/>
<evidence type="ECO:0000256" key="2">
    <source>
        <dbReference type="ARBA" id="ARBA00003215"/>
    </source>
</evidence>
<keyword evidence="4" id="KW-0808">Transferase</keyword>
<evidence type="ECO:0000256" key="1">
    <source>
        <dbReference type="ARBA" id="ARBA00000553"/>
    </source>
</evidence>
<comment type="caution">
    <text evidence="12">The sequence shown here is derived from an EMBL/GenBank/DDBJ whole genome shotgun (WGS) entry which is preliminary data.</text>
</comment>
<evidence type="ECO:0000313" key="13">
    <source>
        <dbReference type="Proteomes" id="UP000435304"/>
    </source>
</evidence>
<dbReference type="RefSeq" id="WP_331714892.1">
    <property type="nucleotide sequence ID" value="NZ_WPCU01000010.1"/>
</dbReference>
<evidence type="ECO:0000256" key="7">
    <source>
        <dbReference type="ARBA" id="ARBA00022833"/>
    </source>
</evidence>
<dbReference type="Gene3D" id="3.60.140.10">
    <property type="entry name" value="CNF1/YfiH-like putative cysteine hydrolases"/>
    <property type="match status" value="1"/>
</dbReference>
<keyword evidence="7" id="KW-0862">Zinc</keyword>
<proteinExistence type="inferred from homology"/>
<sequence>MLRFTDSVDGVRVAFTDRHGGVTPGPRGSLDLGRTDLDPDGARENFTRLRRTLGLDRVVAMHQVHSARVHEVDLATARRWPEHGHLGDSVPGQPPLPVADALVAGDLREAGRVALCVRVADCLPVLLADPAARVVAAVHAGRVGLLAGVLPRALEALRRRGATAVRAWIGPHVCGRCYEVPEPMQQEAAATHPAAVARTSWGTPSLDLGAAAEQELGTLGVDVTRVGGCTRTDPDLHSHRRDGEASGRLAGLVWLE</sequence>
<keyword evidence="6" id="KW-0378">Hydrolase</keyword>